<reference evidence="3 4" key="1">
    <citation type="submission" date="2011-05" db="EMBL/GenBank/DDBJ databases">
        <title>Whole genome sequence of Microlunatus phosphovorus NM-1.</title>
        <authorList>
            <person name="Hosoyama A."/>
            <person name="Sasaki K."/>
            <person name="Harada T."/>
            <person name="Igarashi R."/>
            <person name="Kawakoshi A."/>
            <person name="Sasagawa M."/>
            <person name="Fukada J."/>
            <person name="Nakamura S."/>
            <person name="Katano Y."/>
            <person name="Hanada S."/>
            <person name="Kamagata Y."/>
            <person name="Nakamura N."/>
            <person name="Yamazaki S."/>
            <person name="Fujita N."/>
        </authorList>
    </citation>
    <scope>NUCLEOTIDE SEQUENCE [LARGE SCALE GENOMIC DNA]</scope>
    <source>
        <strain evidence="4">ATCC 700054 / DSM 10555 / JCM 9379 / NBRC 101784 / NCIMB 13414 / VKM Ac-1990 / NM-1</strain>
    </source>
</reference>
<dbReference type="HOGENOM" id="CLU_197245_0_0_11"/>
<accession>F5XKL3</accession>
<feature type="transmembrane region" description="Helical" evidence="2">
    <location>
        <begin position="48"/>
        <end position="71"/>
    </location>
</feature>
<dbReference type="Proteomes" id="UP000007947">
    <property type="component" value="Chromosome"/>
</dbReference>
<feature type="region of interest" description="Disordered" evidence="1">
    <location>
        <begin position="1"/>
        <end position="20"/>
    </location>
</feature>
<dbReference type="KEGG" id="mph:MLP_30710"/>
<sequence length="72" mass="7708">MSTNHTDTSRRQQVQPSVNGGAGGAIYLLGVIGAIVFFWAQAHSFVQYLAAVLKALVWPAFIVFGALRALFG</sequence>
<gene>
    <name evidence="3" type="ordered locus">MLP_30710</name>
</gene>
<dbReference type="OrthoDB" id="679779at2"/>
<dbReference type="STRING" id="1032480.MLP_30710"/>
<evidence type="ECO:0000256" key="1">
    <source>
        <dbReference type="SAM" id="MobiDB-lite"/>
    </source>
</evidence>
<keyword evidence="2" id="KW-0812">Transmembrane</keyword>
<proteinExistence type="predicted"/>
<protein>
    <submittedName>
        <fullName evidence="3">Uncharacterized protein</fullName>
    </submittedName>
</protein>
<dbReference type="RefSeq" id="WP_013863950.1">
    <property type="nucleotide sequence ID" value="NC_015635.1"/>
</dbReference>
<keyword evidence="2" id="KW-0472">Membrane</keyword>
<keyword evidence="4" id="KW-1185">Reference proteome</keyword>
<organism evidence="3 4">
    <name type="scientific">Microlunatus phosphovorus (strain ATCC 700054 / DSM 10555 / JCM 9379 / NBRC 101784 / NCIMB 13414 / VKM Ac-1990 / NM-1)</name>
    <dbReference type="NCBI Taxonomy" id="1032480"/>
    <lineage>
        <taxon>Bacteria</taxon>
        <taxon>Bacillati</taxon>
        <taxon>Actinomycetota</taxon>
        <taxon>Actinomycetes</taxon>
        <taxon>Propionibacteriales</taxon>
        <taxon>Propionibacteriaceae</taxon>
        <taxon>Microlunatus</taxon>
    </lineage>
</organism>
<keyword evidence="2" id="KW-1133">Transmembrane helix</keyword>
<feature type="compositionally biased region" description="Polar residues" evidence="1">
    <location>
        <begin position="1"/>
        <end position="18"/>
    </location>
</feature>
<name>F5XKL3_MICPN</name>
<evidence type="ECO:0000313" key="4">
    <source>
        <dbReference type="Proteomes" id="UP000007947"/>
    </source>
</evidence>
<evidence type="ECO:0000313" key="3">
    <source>
        <dbReference type="EMBL" id="BAK36085.1"/>
    </source>
</evidence>
<feature type="transmembrane region" description="Helical" evidence="2">
    <location>
        <begin position="21"/>
        <end position="42"/>
    </location>
</feature>
<dbReference type="AlphaFoldDB" id="F5XKL3"/>
<evidence type="ECO:0000256" key="2">
    <source>
        <dbReference type="SAM" id="Phobius"/>
    </source>
</evidence>
<dbReference type="EMBL" id="AP012204">
    <property type="protein sequence ID" value="BAK36085.1"/>
    <property type="molecule type" value="Genomic_DNA"/>
</dbReference>